<dbReference type="EMBL" id="CCEJ010000007">
    <property type="protein sequence ID" value="CDR34238.1"/>
    <property type="molecule type" value="Genomic_DNA"/>
</dbReference>
<keyword evidence="1" id="KW-0812">Transmembrane</keyword>
<reference evidence="2" key="2">
    <citation type="submission" date="2014-09" db="EMBL/GenBank/DDBJ databases">
        <title>Criblamydia sequanensis harbors a mega-plasmid encoding arsenite resistance.</title>
        <authorList>
            <person name="Bertelli C."/>
            <person name="Goesmann A."/>
            <person name="Greub G."/>
        </authorList>
    </citation>
    <scope>NUCLEOTIDE SEQUENCE [LARGE SCALE GENOMIC DNA]</scope>
    <source>
        <strain evidence="2">CRIB-18</strain>
    </source>
</reference>
<proteinExistence type="predicted"/>
<reference evidence="2" key="1">
    <citation type="submission" date="2013-12" db="EMBL/GenBank/DDBJ databases">
        <authorList>
            <person name="Linke B."/>
        </authorList>
    </citation>
    <scope>NUCLEOTIDE SEQUENCE [LARGE SCALE GENOMIC DNA]</scope>
    <source>
        <strain evidence="2">CRIB-18</strain>
    </source>
</reference>
<keyword evidence="3" id="KW-1185">Reference proteome</keyword>
<protein>
    <submittedName>
        <fullName evidence="2">Membrane protein</fullName>
    </submittedName>
</protein>
<dbReference type="AlphaFoldDB" id="A0A090D2D7"/>
<dbReference type="RefSeq" id="WP_041017795.1">
    <property type="nucleotide sequence ID" value="NZ_CCEJ010000007.1"/>
</dbReference>
<evidence type="ECO:0000313" key="3">
    <source>
        <dbReference type="Proteomes" id="UP000031552"/>
    </source>
</evidence>
<name>A0A090D2D7_9BACT</name>
<evidence type="ECO:0000256" key="1">
    <source>
        <dbReference type="SAM" id="Phobius"/>
    </source>
</evidence>
<sequence length="224" mass="25022">MNLHGIFSGLTFQEVSEACKKRLNPELDQDKTALITLNNSISRTIFCNRMRKVVNLTHCCIALGSVFPFCIGLGLAVVAPLNLAEKVLKAYRHPLLGFAASATTYIGLEAATLGAIFFVSIPVIGVYRAAYKKVKSAFKPDLSFLEFEKAEERRSLVSLKIKEAGYKWEHYYMPRLKLIFALFSEGSKFANALPNELQVKILKLSMPFALEILEIATKEKIAQK</sequence>
<keyword evidence="1" id="KW-0472">Membrane</keyword>
<organism evidence="2 3">
    <name type="scientific">Candidatus Criblamydia sequanensis CRIB-18</name>
    <dbReference type="NCBI Taxonomy" id="1437425"/>
    <lineage>
        <taxon>Bacteria</taxon>
        <taxon>Pseudomonadati</taxon>
        <taxon>Chlamydiota</taxon>
        <taxon>Chlamydiia</taxon>
        <taxon>Parachlamydiales</taxon>
        <taxon>Candidatus Criblamydiaceae</taxon>
        <taxon>Candidatus Criblamydia</taxon>
    </lineage>
</organism>
<keyword evidence="1" id="KW-1133">Transmembrane helix</keyword>
<feature type="transmembrane region" description="Helical" evidence="1">
    <location>
        <begin position="104"/>
        <end position="127"/>
    </location>
</feature>
<evidence type="ECO:0000313" key="2">
    <source>
        <dbReference type="EMBL" id="CDR34238.1"/>
    </source>
</evidence>
<dbReference type="Proteomes" id="UP000031552">
    <property type="component" value="Unassembled WGS sequence"/>
</dbReference>
<accession>A0A090D2D7</accession>
<feature type="transmembrane region" description="Helical" evidence="1">
    <location>
        <begin position="59"/>
        <end position="84"/>
    </location>
</feature>
<gene>
    <name evidence="2" type="ORF">CSEC_1419</name>
</gene>
<comment type="caution">
    <text evidence="2">The sequence shown here is derived from an EMBL/GenBank/DDBJ whole genome shotgun (WGS) entry which is preliminary data.</text>
</comment>